<dbReference type="VEuPathDB" id="MicrosporidiaDB:THOM_2840"/>
<protein>
    <submittedName>
        <fullName evidence="1">Uncharacterized protein</fullName>
    </submittedName>
</protein>
<reference evidence="1 2" key="1">
    <citation type="journal article" date="2012" name="PLoS Pathog.">
        <title>The genome of the obligate intracellular parasite Trachipleistophora hominis: new insights into microsporidian genome dynamics and reductive evolution.</title>
        <authorList>
            <person name="Heinz E."/>
            <person name="Williams T.A."/>
            <person name="Nakjang S."/>
            <person name="Noel C.J."/>
            <person name="Swan D.C."/>
            <person name="Goldberg A.V."/>
            <person name="Harris S.R."/>
            <person name="Weinmaier T."/>
            <person name="Markert S."/>
            <person name="Becher D."/>
            <person name="Bernhardt J."/>
            <person name="Dagan T."/>
            <person name="Hacker C."/>
            <person name="Lucocq J.M."/>
            <person name="Schweder T."/>
            <person name="Rattei T."/>
            <person name="Hall N."/>
            <person name="Hirt R.P."/>
            <person name="Embley T.M."/>
        </authorList>
    </citation>
    <scope>NUCLEOTIDE SEQUENCE [LARGE SCALE GENOMIC DNA]</scope>
</reference>
<organism evidence="1 2">
    <name type="scientific">Trachipleistophora hominis</name>
    <name type="common">Microsporidian parasite</name>
    <dbReference type="NCBI Taxonomy" id="72359"/>
    <lineage>
        <taxon>Eukaryota</taxon>
        <taxon>Fungi</taxon>
        <taxon>Fungi incertae sedis</taxon>
        <taxon>Microsporidia</taxon>
        <taxon>Pleistophoridae</taxon>
        <taxon>Trachipleistophora</taxon>
    </lineage>
</organism>
<proteinExistence type="predicted"/>
<keyword evidence="2" id="KW-1185">Reference proteome</keyword>
<evidence type="ECO:0000313" key="2">
    <source>
        <dbReference type="Proteomes" id="UP000011185"/>
    </source>
</evidence>
<gene>
    <name evidence="1" type="ORF">THOM_2840</name>
</gene>
<dbReference type="HOGENOM" id="CLU_2656209_0_0_1"/>
<dbReference type="AlphaFoldDB" id="L7JRZ0"/>
<dbReference type="EMBL" id="JH994057">
    <property type="protein sequence ID" value="ELQ74228.1"/>
    <property type="molecule type" value="Genomic_DNA"/>
</dbReference>
<name>L7JRZ0_TRAHO</name>
<dbReference type="InParanoid" id="L7JRZ0"/>
<dbReference type="Proteomes" id="UP000011185">
    <property type="component" value="Unassembled WGS sequence"/>
</dbReference>
<sequence length="76" mass="8713">MLSHINNGCDLATLNAVVRDKFSTYYRYRTNESNEQEIVNQRPVAMVGSSGSEEHLCGKMCKMIIEQPLKNEERMC</sequence>
<evidence type="ECO:0000313" key="1">
    <source>
        <dbReference type="EMBL" id="ELQ74228.1"/>
    </source>
</evidence>
<accession>L7JRZ0</accession>